<dbReference type="eggNOG" id="ENOG5033IAA">
    <property type="taxonomic scope" value="Bacteria"/>
</dbReference>
<evidence type="ECO:0008006" key="3">
    <source>
        <dbReference type="Google" id="ProtNLM"/>
    </source>
</evidence>
<dbReference type="Proteomes" id="UP000003240">
    <property type="component" value="Unassembled WGS sequence"/>
</dbReference>
<gene>
    <name evidence="1" type="ORF">ALO_09179</name>
</gene>
<organism evidence="1 2">
    <name type="scientific">Acetonema longum DSM 6540</name>
    <dbReference type="NCBI Taxonomy" id="1009370"/>
    <lineage>
        <taxon>Bacteria</taxon>
        <taxon>Bacillati</taxon>
        <taxon>Bacillota</taxon>
        <taxon>Negativicutes</taxon>
        <taxon>Acetonemataceae</taxon>
        <taxon>Acetonema</taxon>
    </lineage>
</organism>
<reference evidence="1 2" key="1">
    <citation type="journal article" date="2011" name="EMBO J.">
        <title>Structural diversity of bacterial flagellar motors.</title>
        <authorList>
            <person name="Chen S."/>
            <person name="Beeby M."/>
            <person name="Murphy G.E."/>
            <person name="Leadbetter J.R."/>
            <person name="Hendrixson D.R."/>
            <person name="Briegel A."/>
            <person name="Li Z."/>
            <person name="Shi J."/>
            <person name="Tocheva E.I."/>
            <person name="Muller A."/>
            <person name="Dobro M.J."/>
            <person name="Jensen G.J."/>
        </authorList>
    </citation>
    <scope>NUCLEOTIDE SEQUENCE [LARGE SCALE GENOMIC DNA]</scope>
    <source>
        <strain evidence="1 2">DSM 6540</strain>
    </source>
</reference>
<keyword evidence="2" id="KW-1185">Reference proteome</keyword>
<dbReference type="OrthoDB" id="1633279at2"/>
<dbReference type="EMBL" id="AFGF01000074">
    <property type="protein sequence ID" value="EGO64163.1"/>
    <property type="molecule type" value="Genomic_DNA"/>
</dbReference>
<evidence type="ECO:0000313" key="2">
    <source>
        <dbReference type="Proteomes" id="UP000003240"/>
    </source>
</evidence>
<protein>
    <recommendedName>
        <fullName evidence="3">Virion structural protein</fullName>
    </recommendedName>
</protein>
<name>F7NID3_9FIRM</name>
<accession>F7NID3</accession>
<evidence type="ECO:0000313" key="1">
    <source>
        <dbReference type="EMBL" id="EGO64163.1"/>
    </source>
</evidence>
<proteinExistence type="predicted"/>
<sequence length="345" mass="37500">MAYVTGTATSPADLLDKIRIFSLANGWTVNLWGDEGIGKRLHLQKGTQYVNLRAAIGESIFPQMLAGSATTAKFGIGINGSTGYDPSYAWHSQPGACVDVLDRPTGASIQLHNLEPIEYHLFGFTAPDFIFCAATYGAVQASASQNTYQHLAFGELQKVGIWTGGAFVAASKPSYYMADGLEASQTRLFSQEKYSSMFVRADIDAFSRIWLGNAETQTGAEYGNTGKKVYSMVKGHASGITNYALPTLDFFQSKGPTQQGLACNVMNAISVMFPIYLFAQRDPNAENMFSTIGTVPNVYFCNIKHLTPGGTYRLNYVDGNEYKVFPFGKKGSALGYDGIAVRYIP</sequence>
<comment type="caution">
    <text evidence="1">The sequence shown here is derived from an EMBL/GenBank/DDBJ whole genome shotgun (WGS) entry which is preliminary data.</text>
</comment>
<dbReference type="RefSeq" id="WP_004094923.1">
    <property type="nucleotide sequence ID" value="NZ_AFGF01000074.1"/>
</dbReference>
<dbReference type="STRING" id="1009370.ALO_09179"/>
<dbReference type="AlphaFoldDB" id="F7NID3"/>